<evidence type="ECO:0000256" key="1">
    <source>
        <dbReference type="ARBA" id="ARBA00001947"/>
    </source>
</evidence>
<comment type="similarity">
    <text evidence="3">Belongs to the peptidase M50B family.</text>
</comment>
<comment type="caution">
    <text evidence="9">The sequence shown here is derived from an EMBL/GenBank/DDBJ whole genome shotgun (WGS) entry which is preliminary data.</text>
</comment>
<dbReference type="AlphaFoldDB" id="A0AAP3DHU9"/>
<accession>A0AAP3DHU9</accession>
<reference evidence="9" key="1">
    <citation type="submission" date="2022-09" db="EMBL/GenBank/DDBJ databases">
        <title>Genome analysis and characterization of larvicidal activity of Brevibacillus strains.</title>
        <authorList>
            <person name="Patrusheva E.V."/>
            <person name="Izotova A.O."/>
            <person name="Toshchakov S.V."/>
            <person name="Sineoky S.P."/>
        </authorList>
    </citation>
    <scope>NUCLEOTIDE SEQUENCE</scope>
    <source>
        <strain evidence="9">VKPM_B-13247</strain>
    </source>
</reference>
<evidence type="ECO:0000256" key="7">
    <source>
        <dbReference type="SAM" id="Phobius"/>
    </source>
</evidence>
<dbReference type="GeneID" id="61076835"/>
<dbReference type="RefSeq" id="WP_018674141.1">
    <property type="nucleotide sequence ID" value="NZ_CP032410.1"/>
</dbReference>
<proteinExistence type="inferred from homology"/>
<gene>
    <name evidence="9" type="ORF">O0554_13570</name>
</gene>
<dbReference type="InterPro" id="IPR001193">
    <property type="entry name" value="MBTPS2"/>
</dbReference>
<feature type="transmembrane region" description="Helical" evidence="7">
    <location>
        <begin position="130"/>
        <end position="147"/>
    </location>
</feature>
<dbReference type="Pfam" id="PF02163">
    <property type="entry name" value="Peptidase_M50"/>
    <property type="match status" value="1"/>
</dbReference>
<dbReference type="GO" id="GO:0016020">
    <property type="term" value="C:membrane"/>
    <property type="evidence" value="ECO:0007669"/>
    <property type="project" value="InterPro"/>
</dbReference>
<evidence type="ECO:0000256" key="6">
    <source>
        <dbReference type="ARBA" id="ARBA00023136"/>
    </source>
</evidence>
<keyword evidence="5 7" id="KW-1133">Transmembrane helix</keyword>
<feature type="domain" description="Peptidase M50" evidence="8">
    <location>
        <begin position="168"/>
        <end position="277"/>
    </location>
</feature>
<dbReference type="PANTHER" id="PTHR13325:SF3">
    <property type="entry name" value="MEMBRANE-BOUND TRANSCRIPTION FACTOR SITE-2 PROTEASE"/>
    <property type="match status" value="1"/>
</dbReference>
<dbReference type="GO" id="GO:0004222">
    <property type="term" value="F:metalloendopeptidase activity"/>
    <property type="evidence" value="ECO:0007669"/>
    <property type="project" value="InterPro"/>
</dbReference>
<dbReference type="GO" id="GO:0031293">
    <property type="term" value="P:membrane protein intracellular domain proteolysis"/>
    <property type="evidence" value="ECO:0007669"/>
    <property type="project" value="TreeGrafter"/>
</dbReference>
<evidence type="ECO:0000256" key="5">
    <source>
        <dbReference type="ARBA" id="ARBA00022989"/>
    </source>
</evidence>
<organism evidence="9 10">
    <name type="scientific">Brevibacillus laterosporus</name>
    <name type="common">Bacillus laterosporus</name>
    <dbReference type="NCBI Taxonomy" id="1465"/>
    <lineage>
        <taxon>Bacteria</taxon>
        <taxon>Bacillati</taxon>
        <taxon>Bacillota</taxon>
        <taxon>Bacilli</taxon>
        <taxon>Bacillales</taxon>
        <taxon>Paenibacillaceae</taxon>
        <taxon>Brevibacillus</taxon>
    </lineage>
</organism>
<dbReference type="PANTHER" id="PTHR13325">
    <property type="entry name" value="PROTEASE M50 MEMBRANE-BOUND TRANSCRIPTION FACTOR SITE 2 PROTEASE"/>
    <property type="match status" value="1"/>
</dbReference>
<keyword evidence="6 7" id="KW-0472">Membrane</keyword>
<sequence>MNRTISNPHLLPYTVSPMDIWDKGSHYIVSFETGLQLKVTERLLNIFSCMNGNLSYEEMKKQLKQKYDLHIEIEELCYFVEKLLLPHGVLVGYAKKSEHNSAILFRTPLMTGERFEKIAKPFHWLFRKPWSILTLFGIGFCLLLNFYQVQTADMTGLFGTFSGVGMSLILLLLSILFHEFGHVVAAYRYSIRPRDIGIGLYMLVPVMFVDLSEAWKLPRKQRVVIDFAGVYFQLLMVSGLAIWYNLTADRDILIASQLILYSVVLNLNPILRYDGFWALNDAIGIYNVHTRAFTLLKTGIKGYLLRHQESRNAFHKSIRMMEKKLRSVLLLYFSLYVLMAVAVISYILYSIIHTLLAVRPLTLENTKGLWILALVILLQLALNMSYRLIQKKKQIKQMMKEG</sequence>
<evidence type="ECO:0000256" key="3">
    <source>
        <dbReference type="ARBA" id="ARBA00007931"/>
    </source>
</evidence>
<evidence type="ECO:0000313" key="9">
    <source>
        <dbReference type="EMBL" id="MCZ0807927.1"/>
    </source>
</evidence>
<feature type="transmembrane region" description="Helical" evidence="7">
    <location>
        <begin position="196"/>
        <end position="215"/>
    </location>
</feature>
<protein>
    <submittedName>
        <fullName evidence="9">Peptidase</fullName>
    </submittedName>
</protein>
<feature type="transmembrane region" description="Helical" evidence="7">
    <location>
        <begin position="369"/>
        <end position="389"/>
    </location>
</feature>
<dbReference type="GO" id="GO:0012505">
    <property type="term" value="C:endomembrane system"/>
    <property type="evidence" value="ECO:0007669"/>
    <property type="project" value="UniProtKB-SubCell"/>
</dbReference>
<feature type="transmembrane region" description="Helical" evidence="7">
    <location>
        <begin position="329"/>
        <end position="349"/>
    </location>
</feature>
<dbReference type="InterPro" id="IPR008915">
    <property type="entry name" value="Peptidase_M50"/>
</dbReference>
<comment type="cofactor">
    <cofactor evidence="1">
        <name>Zn(2+)</name>
        <dbReference type="ChEBI" id="CHEBI:29105"/>
    </cofactor>
</comment>
<feature type="transmembrane region" description="Helical" evidence="7">
    <location>
        <begin position="227"/>
        <end position="246"/>
    </location>
</feature>
<dbReference type="Proteomes" id="UP001077662">
    <property type="component" value="Unassembled WGS sequence"/>
</dbReference>
<keyword evidence="4 7" id="KW-0812">Transmembrane</keyword>
<evidence type="ECO:0000256" key="2">
    <source>
        <dbReference type="ARBA" id="ARBA00004127"/>
    </source>
</evidence>
<evidence type="ECO:0000259" key="8">
    <source>
        <dbReference type="Pfam" id="PF02163"/>
    </source>
</evidence>
<evidence type="ECO:0000256" key="4">
    <source>
        <dbReference type="ARBA" id="ARBA00022692"/>
    </source>
</evidence>
<evidence type="ECO:0000313" key="10">
    <source>
        <dbReference type="Proteomes" id="UP001077662"/>
    </source>
</evidence>
<dbReference type="EMBL" id="JAPTNE010000016">
    <property type="protein sequence ID" value="MCZ0807927.1"/>
    <property type="molecule type" value="Genomic_DNA"/>
</dbReference>
<comment type="subcellular location">
    <subcellularLocation>
        <location evidence="2">Endomembrane system</location>
        <topology evidence="2">Multi-pass membrane protein</topology>
    </subcellularLocation>
</comment>
<dbReference type="GO" id="GO:0005737">
    <property type="term" value="C:cytoplasm"/>
    <property type="evidence" value="ECO:0007669"/>
    <property type="project" value="TreeGrafter"/>
</dbReference>
<name>A0AAP3DHU9_BRELA</name>
<feature type="transmembrane region" description="Helical" evidence="7">
    <location>
        <begin position="154"/>
        <end position="176"/>
    </location>
</feature>